<comment type="caution">
    <text evidence="9">The sequence shown here is derived from an EMBL/GenBank/DDBJ whole genome shotgun (WGS) entry which is preliminary data.</text>
</comment>
<feature type="chain" id="PRO_5041274268" evidence="7">
    <location>
        <begin position="28"/>
        <end position="558"/>
    </location>
</feature>
<dbReference type="InterPro" id="IPR023296">
    <property type="entry name" value="Glyco_hydro_beta-prop_sf"/>
</dbReference>
<dbReference type="InterPro" id="IPR006710">
    <property type="entry name" value="Glyco_hydro_43"/>
</dbReference>
<dbReference type="Proteomes" id="UP001165393">
    <property type="component" value="Unassembled WGS sequence"/>
</dbReference>
<feature type="domain" description="Beta-xylosidase C-terminal Concanavalin A-like" evidence="8">
    <location>
        <begin position="363"/>
        <end position="552"/>
    </location>
</feature>
<feature type="active site" description="Proton donor" evidence="4">
    <location>
        <position position="218"/>
    </location>
</feature>
<dbReference type="GO" id="GO:0004553">
    <property type="term" value="F:hydrolase activity, hydrolyzing O-glycosyl compounds"/>
    <property type="evidence" value="ECO:0007669"/>
    <property type="project" value="InterPro"/>
</dbReference>
<evidence type="ECO:0000256" key="7">
    <source>
        <dbReference type="SAM" id="SignalP"/>
    </source>
</evidence>
<dbReference type="Gene3D" id="2.60.120.200">
    <property type="match status" value="1"/>
</dbReference>
<keyword evidence="3 6" id="KW-0326">Glycosidase</keyword>
<dbReference type="Pfam" id="PF17851">
    <property type="entry name" value="GH43_C2"/>
    <property type="match status" value="1"/>
</dbReference>
<evidence type="ECO:0000256" key="5">
    <source>
        <dbReference type="PIRSR" id="PIRSR606710-2"/>
    </source>
</evidence>
<organism evidence="9 10">
    <name type="scientific">Echinimonas agarilytica</name>
    <dbReference type="NCBI Taxonomy" id="1215918"/>
    <lineage>
        <taxon>Bacteria</taxon>
        <taxon>Pseudomonadati</taxon>
        <taxon>Pseudomonadota</taxon>
        <taxon>Gammaproteobacteria</taxon>
        <taxon>Alteromonadales</taxon>
        <taxon>Echinimonadaceae</taxon>
        <taxon>Echinimonas</taxon>
    </lineage>
</organism>
<dbReference type="AlphaFoldDB" id="A0AA41W3R1"/>
<reference evidence="9 10" key="1">
    <citation type="journal article" date="2013" name="Antonie Van Leeuwenhoek">
        <title>Echinimonas agarilytica gen. nov., sp. nov., a new gammaproteobacterium isolated from the sea urchin Strongylocentrotus intermedius.</title>
        <authorList>
            <person name="Nedashkovskaya O.I."/>
            <person name="Stenkova A.M."/>
            <person name="Zhukova N.V."/>
            <person name="Van Trappen S."/>
            <person name="Lee J.S."/>
            <person name="Kim S.B."/>
        </authorList>
    </citation>
    <scope>NUCLEOTIDE SEQUENCE [LARGE SCALE GENOMIC DNA]</scope>
    <source>
        <strain evidence="9 10">KMM 6351</strain>
    </source>
</reference>
<name>A0AA41W3R1_9GAMM</name>
<dbReference type="Gene3D" id="2.115.10.20">
    <property type="entry name" value="Glycosyl hydrolase domain, family 43"/>
    <property type="match status" value="1"/>
</dbReference>
<feature type="site" description="Important for catalytic activity, responsible for pKa modulation of the active site Glu and correct orientation of both the proton donor and substrate" evidence="5">
    <location>
        <position position="156"/>
    </location>
</feature>
<evidence type="ECO:0000313" key="10">
    <source>
        <dbReference type="Proteomes" id="UP001165393"/>
    </source>
</evidence>
<evidence type="ECO:0000259" key="8">
    <source>
        <dbReference type="Pfam" id="PF17851"/>
    </source>
</evidence>
<comment type="similarity">
    <text evidence="1 6">Belongs to the glycosyl hydrolase 43 family.</text>
</comment>
<dbReference type="RefSeq" id="WP_251259457.1">
    <property type="nucleotide sequence ID" value="NZ_JAMQGP010000001.1"/>
</dbReference>
<keyword evidence="2 6" id="KW-0378">Hydrolase</keyword>
<accession>A0AA41W3R1</accession>
<dbReference type="GO" id="GO:0005975">
    <property type="term" value="P:carbohydrate metabolic process"/>
    <property type="evidence" value="ECO:0007669"/>
    <property type="project" value="InterPro"/>
</dbReference>
<dbReference type="InterPro" id="IPR013320">
    <property type="entry name" value="ConA-like_dom_sf"/>
</dbReference>
<feature type="active site" description="Proton acceptor" evidence="4">
    <location>
        <position position="48"/>
    </location>
</feature>
<dbReference type="PANTHER" id="PTHR42812">
    <property type="entry name" value="BETA-XYLOSIDASE"/>
    <property type="match status" value="1"/>
</dbReference>
<sequence length="558" mass="62565">MKKLVSNGLGIIASLALSALLPLHSVAAQNNSAPTNYQNPVIPGFHPDPSITRVGEDYYLANSSFEWFPAVPIYHSKDLVNWQLISYAVSEPDYLPELADVDKTRGIYAPTLRYHDGTYYMITTCVQCGSNFYVTATNPQGPWSKPIWVEGDRGIDPDLFWENGKAYYTGTGILEPKKVTWPNPNGIWIQEIDLKTGTLLGSKTQLTYGHAINARWTEGPHIYKIDDKKGKKRYMLLVAEGGTGEDHAVNVFDSQSLKGPYVPHHKNPIITHRNLGNNEQINSTGHADIIQTQNGDWWMVLLAKRKFEDSKGALHNMLARETFLVPVVMENGWPVANPGYARIPHQAQRPDLPWTPFPKKPVRDEFDQPTLDLAFNMLRNPTEKWHQISNGSLVLNTRSANLSDNRVNPSMLVRRIQDIQYKAATEVEFNATKNESAGLVIYRDYNSYYQLSKSQTHITLGYMKKGKYTEVAHVPFTKKSAVFGVKSTPDLQLQFSYGSTAKHMKPIGGLVSAVATSDQMAGGFNGPYVGMYTTSDGELSTNSAEFKWFEYEGFDRAQ</sequence>
<proteinExistence type="inferred from homology"/>
<evidence type="ECO:0000256" key="1">
    <source>
        <dbReference type="ARBA" id="ARBA00009865"/>
    </source>
</evidence>
<evidence type="ECO:0000256" key="4">
    <source>
        <dbReference type="PIRSR" id="PIRSR606710-1"/>
    </source>
</evidence>
<evidence type="ECO:0000256" key="6">
    <source>
        <dbReference type="RuleBase" id="RU361187"/>
    </source>
</evidence>
<feature type="signal peptide" evidence="7">
    <location>
        <begin position="1"/>
        <end position="27"/>
    </location>
</feature>
<dbReference type="SUPFAM" id="SSF49899">
    <property type="entry name" value="Concanavalin A-like lectins/glucanases"/>
    <property type="match status" value="1"/>
</dbReference>
<dbReference type="EMBL" id="JAMQGP010000001">
    <property type="protein sequence ID" value="MCM2678140.1"/>
    <property type="molecule type" value="Genomic_DNA"/>
</dbReference>
<evidence type="ECO:0000313" key="9">
    <source>
        <dbReference type="EMBL" id="MCM2678140.1"/>
    </source>
</evidence>
<dbReference type="InterPro" id="IPR041542">
    <property type="entry name" value="GH43_C2"/>
</dbReference>
<protein>
    <submittedName>
        <fullName evidence="9">Glycoside hydrolase family 43 protein</fullName>
    </submittedName>
</protein>
<evidence type="ECO:0000256" key="2">
    <source>
        <dbReference type="ARBA" id="ARBA00022801"/>
    </source>
</evidence>
<keyword evidence="7" id="KW-0732">Signal</keyword>
<dbReference type="CDD" id="cd18617">
    <property type="entry name" value="GH43_XynB-like"/>
    <property type="match status" value="1"/>
</dbReference>
<dbReference type="InterPro" id="IPR051795">
    <property type="entry name" value="Glycosyl_Hydrlase_43"/>
</dbReference>
<dbReference type="PANTHER" id="PTHR42812:SF12">
    <property type="entry name" value="BETA-XYLOSIDASE-RELATED"/>
    <property type="match status" value="1"/>
</dbReference>
<keyword evidence="10" id="KW-1185">Reference proteome</keyword>
<gene>
    <name evidence="9" type="ORF">NAF29_00445</name>
</gene>
<evidence type="ECO:0000256" key="3">
    <source>
        <dbReference type="ARBA" id="ARBA00023295"/>
    </source>
</evidence>
<dbReference type="SUPFAM" id="SSF75005">
    <property type="entry name" value="Arabinanase/levansucrase/invertase"/>
    <property type="match status" value="1"/>
</dbReference>
<dbReference type="Pfam" id="PF04616">
    <property type="entry name" value="Glyco_hydro_43"/>
    <property type="match status" value="1"/>
</dbReference>